<dbReference type="PROSITE" id="PS51257">
    <property type="entry name" value="PROKAR_LIPOPROTEIN"/>
    <property type="match status" value="1"/>
</dbReference>
<evidence type="ECO:0000256" key="4">
    <source>
        <dbReference type="ARBA" id="ARBA00022807"/>
    </source>
</evidence>
<dbReference type="EMBL" id="CP058595">
    <property type="protein sequence ID" value="QLG45800.1"/>
    <property type="molecule type" value="Genomic_DNA"/>
</dbReference>
<dbReference type="KEGG" id="cagg:HYG79_10715"/>
<dbReference type="Gene3D" id="3.90.1720.10">
    <property type="entry name" value="endopeptidase domain like (from Nostoc punctiforme)"/>
    <property type="match status" value="1"/>
</dbReference>
<accession>A0A7H9AQT5</accession>
<reference evidence="7 8" key="1">
    <citation type="journal article" date="2006" name="Int. J. Syst. Evol. Microbiol.">
        <title>Costertonia aggregata gen. nov., sp. nov., a mesophilic marine bacterium of the family Flavobacteriaceae, isolated from a mature biofilm.</title>
        <authorList>
            <person name="Kwon K.K."/>
            <person name="Lee Y.K."/>
            <person name="Lee H.K."/>
        </authorList>
    </citation>
    <scope>NUCLEOTIDE SEQUENCE [LARGE SCALE GENOMIC DNA]</scope>
    <source>
        <strain evidence="7 8">KCCM 42265</strain>
    </source>
</reference>
<dbReference type="PROSITE" id="PS51935">
    <property type="entry name" value="NLPC_P60"/>
    <property type="match status" value="1"/>
</dbReference>
<keyword evidence="8" id="KW-1185">Reference proteome</keyword>
<keyword evidence="2" id="KW-0645">Protease</keyword>
<gene>
    <name evidence="7" type="ORF">HYG79_10715</name>
</gene>
<keyword evidence="3" id="KW-0378">Hydrolase</keyword>
<dbReference type="Pfam" id="PF00877">
    <property type="entry name" value="NLPC_P60"/>
    <property type="match status" value="1"/>
</dbReference>
<sequence length="183" mass="20389">MRKISCFFLVLFICSCGAIKKKTSYGKERKVTVEGTPEETSENDSTPKSPEGNISLNKADDIINTALTFSGTRYKFGGTTRKGMDCSGLLYVSFGEHDIALPRISYQMAEEGKRIKVNKVVKGDLLFFKTGKSRKRVNHVGLVVSVEDNDIKFIHASTSRGVIVSSLREGYWNYAFVKATRIL</sequence>
<dbReference type="AlphaFoldDB" id="A0A7H9AQT5"/>
<feature type="domain" description="NlpC/P60" evidence="6">
    <location>
        <begin position="56"/>
        <end position="183"/>
    </location>
</feature>
<evidence type="ECO:0000313" key="7">
    <source>
        <dbReference type="EMBL" id="QLG45800.1"/>
    </source>
</evidence>
<evidence type="ECO:0000256" key="3">
    <source>
        <dbReference type="ARBA" id="ARBA00022801"/>
    </source>
</evidence>
<name>A0A7H9AQT5_9FLAO</name>
<feature type="compositionally biased region" description="Polar residues" evidence="5">
    <location>
        <begin position="43"/>
        <end position="55"/>
    </location>
</feature>
<dbReference type="InterPro" id="IPR000064">
    <property type="entry name" value="NLP_P60_dom"/>
</dbReference>
<evidence type="ECO:0000313" key="8">
    <source>
        <dbReference type="Proteomes" id="UP000509302"/>
    </source>
</evidence>
<dbReference type="RefSeq" id="WP_179242087.1">
    <property type="nucleotide sequence ID" value="NZ_CP058595.1"/>
</dbReference>
<dbReference type="InterPro" id="IPR038765">
    <property type="entry name" value="Papain-like_cys_pep_sf"/>
</dbReference>
<dbReference type="Proteomes" id="UP000509302">
    <property type="component" value="Chromosome"/>
</dbReference>
<dbReference type="SUPFAM" id="SSF54001">
    <property type="entry name" value="Cysteine proteinases"/>
    <property type="match status" value="1"/>
</dbReference>
<feature type="region of interest" description="Disordered" evidence="5">
    <location>
        <begin position="31"/>
        <end position="55"/>
    </location>
</feature>
<evidence type="ECO:0000256" key="5">
    <source>
        <dbReference type="SAM" id="MobiDB-lite"/>
    </source>
</evidence>
<keyword evidence="4" id="KW-0788">Thiol protease</keyword>
<dbReference type="GO" id="GO:0006508">
    <property type="term" value="P:proteolysis"/>
    <property type="evidence" value="ECO:0007669"/>
    <property type="project" value="UniProtKB-KW"/>
</dbReference>
<dbReference type="PANTHER" id="PTHR47053:SF1">
    <property type="entry name" value="MUREIN DD-ENDOPEPTIDASE MEPH-RELATED"/>
    <property type="match status" value="1"/>
</dbReference>
<proteinExistence type="inferred from homology"/>
<dbReference type="InterPro" id="IPR051202">
    <property type="entry name" value="Peptidase_C40"/>
</dbReference>
<dbReference type="PANTHER" id="PTHR47053">
    <property type="entry name" value="MUREIN DD-ENDOPEPTIDASE MEPH-RELATED"/>
    <property type="match status" value="1"/>
</dbReference>
<evidence type="ECO:0000259" key="6">
    <source>
        <dbReference type="PROSITE" id="PS51935"/>
    </source>
</evidence>
<evidence type="ECO:0000256" key="1">
    <source>
        <dbReference type="ARBA" id="ARBA00007074"/>
    </source>
</evidence>
<protein>
    <submittedName>
        <fullName evidence="7">C40 family peptidase</fullName>
    </submittedName>
</protein>
<evidence type="ECO:0000256" key="2">
    <source>
        <dbReference type="ARBA" id="ARBA00022670"/>
    </source>
</evidence>
<organism evidence="7 8">
    <name type="scientific">Costertonia aggregata</name>
    <dbReference type="NCBI Taxonomy" id="343403"/>
    <lineage>
        <taxon>Bacteria</taxon>
        <taxon>Pseudomonadati</taxon>
        <taxon>Bacteroidota</taxon>
        <taxon>Flavobacteriia</taxon>
        <taxon>Flavobacteriales</taxon>
        <taxon>Flavobacteriaceae</taxon>
        <taxon>Costertonia</taxon>
    </lineage>
</organism>
<comment type="similarity">
    <text evidence="1">Belongs to the peptidase C40 family.</text>
</comment>
<dbReference type="GO" id="GO:0008234">
    <property type="term" value="F:cysteine-type peptidase activity"/>
    <property type="evidence" value="ECO:0007669"/>
    <property type="project" value="UniProtKB-KW"/>
</dbReference>